<dbReference type="PRINTS" id="PR00417">
    <property type="entry name" value="PRTPISMRASEI"/>
</dbReference>
<keyword evidence="7 10" id="KW-0799">Topoisomerase</keyword>
<feature type="site" description="Interaction with DNA" evidence="10">
    <location>
        <position position="488"/>
    </location>
</feature>
<dbReference type="Pfam" id="PF01396">
    <property type="entry name" value="Zn_ribbon_Top1"/>
    <property type="match status" value="1"/>
</dbReference>
<dbReference type="Gene3D" id="1.10.290.10">
    <property type="entry name" value="Topoisomerase I, domain 4"/>
    <property type="match status" value="1"/>
</dbReference>
<dbReference type="InterPro" id="IPR013498">
    <property type="entry name" value="Topo_IA_Znf"/>
</dbReference>
<dbReference type="GO" id="GO:0003677">
    <property type="term" value="F:DNA binding"/>
    <property type="evidence" value="ECO:0007669"/>
    <property type="project" value="UniProtKB-KW"/>
</dbReference>
<dbReference type="GO" id="GO:0003917">
    <property type="term" value="F:DNA topoisomerase type I (single strand cut, ATP-independent) activity"/>
    <property type="evidence" value="ECO:0007669"/>
    <property type="project" value="UniProtKB-UniRule"/>
</dbReference>
<dbReference type="GO" id="GO:0008270">
    <property type="term" value="F:zinc ion binding"/>
    <property type="evidence" value="ECO:0007669"/>
    <property type="project" value="UniProtKB-KW"/>
</dbReference>
<dbReference type="InterPro" id="IPR013497">
    <property type="entry name" value="Topo_IA_cen"/>
</dbReference>
<reference evidence="14 15" key="1">
    <citation type="submission" date="2017-09" db="EMBL/GenBank/DDBJ databases">
        <title>Depth-based differentiation of microbial function through sediment-hosted aquifers and enrichment of novel symbionts in the deep terrestrial subsurface.</title>
        <authorList>
            <person name="Probst A.J."/>
            <person name="Ladd B."/>
            <person name="Jarett J.K."/>
            <person name="Geller-Mcgrath D.E."/>
            <person name="Sieber C.M."/>
            <person name="Emerson J.B."/>
            <person name="Anantharaman K."/>
            <person name="Thomas B.C."/>
            <person name="Malmstrom R."/>
            <person name="Stieglmeier M."/>
            <person name="Klingl A."/>
            <person name="Woyke T."/>
            <person name="Ryan C.M."/>
            <person name="Banfield J.F."/>
        </authorList>
    </citation>
    <scope>NUCLEOTIDE SEQUENCE [LARGE SCALE GENOMIC DNA]</scope>
    <source>
        <strain evidence="14">CG10_big_fil_rev_8_21_14_0_10_50_16</strain>
    </source>
</reference>
<feature type="site" description="Interaction with DNA" evidence="10">
    <location>
        <position position="155"/>
    </location>
</feature>
<keyword evidence="9 10" id="KW-0413">Isomerase</keyword>
<comment type="catalytic activity">
    <reaction evidence="1 10">
        <text>ATP-independent breakage of single-stranded DNA, followed by passage and rejoining.</text>
        <dbReference type="EC" id="5.6.2.1"/>
    </reaction>
</comment>
<feature type="active site" description="O-(5'-phospho-DNA)-tyrosine intermediate" evidence="10">
    <location>
        <position position="301"/>
    </location>
</feature>
<comment type="subunit">
    <text evidence="10">Monomer.</text>
</comment>
<evidence type="ECO:0000256" key="8">
    <source>
        <dbReference type="ARBA" id="ARBA00023125"/>
    </source>
</evidence>
<feature type="region of interest" description="Disordered" evidence="11">
    <location>
        <begin position="612"/>
        <end position="633"/>
    </location>
</feature>
<dbReference type="InterPro" id="IPR028612">
    <property type="entry name" value="Topoisom_1_IA"/>
</dbReference>
<feature type="domain" description="Topo IA-type catalytic" evidence="13">
    <location>
        <begin position="129"/>
        <end position="557"/>
    </location>
</feature>
<evidence type="ECO:0000256" key="7">
    <source>
        <dbReference type="ARBA" id="ARBA00023029"/>
    </source>
</evidence>
<dbReference type="InterPro" id="IPR005733">
    <property type="entry name" value="TopoI_bac-type"/>
</dbReference>
<evidence type="ECO:0000256" key="6">
    <source>
        <dbReference type="ARBA" id="ARBA00022842"/>
    </source>
</evidence>
<dbReference type="CDD" id="cd03363">
    <property type="entry name" value="TOPRIM_TopoIA_TopoI"/>
    <property type="match status" value="1"/>
</dbReference>
<dbReference type="InterPro" id="IPR025589">
    <property type="entry name" value="Toprim_C_rpt"/>
</dbReference>
<dbReference type="PROSITE" id="PS52039">
    <property type="entry name" value="TOPO_IA_2"/>
    <property type="match status" value="1"/>
</dbReference>
<dbReference type="Gene3D" id="1.10.460.10">
    <property type="entry name" value="Topoisomerase I, domain 2"/>
    <property type="match status" value="1"/>
</dbReference>
<dbReference type="Gene3D" id="3.30.65.10">
    <property type="entry name" value="Bacterial Topoisomerase I, domain 1"/>
    <property type="match status" value="1"/>
</dbReference>
<comment type="similarity">
    <text evidence="2 10">Belongs to the type IA topoisomerase family.</text>
</comment>
<evidence type="ECO:0000256" key="4">
    <source>
        <dbReference type="ARBA" id="ARBA00022771"/>
    </source>
</evidence>
<keyword evidence="5" id="KW-0862">Zinc</keyword>
<sequence length="754" mass="85101">MGKRLVIVESPTKAKTVKKILGAAYEVTSSFGHIRDLPKSKMGIEIDKDYAPQYEVPADKKARVAELKSLASKAEEIYIATDDDREGEAIGWHLASVLKIDPKKAKRIVFHEITKSAIERAMSQPRHINLDLVDAQQARRVLDRLVGYELSPFLWNKVARGLSAGRVQSVAMRFVVERERERDAFNKEEYWSLDAFMKHTETEFEAKLATFQGKKVGKMDIKTAEHAQTMTQTLLASPYVIDSIEQKAAKKQPKPPYRTSTLQQDANSRLGFSSKQTMRLAQQLYEGIRLGKEGMTGLITYMRTDSLNLSEQFLQEANAYVQATFGAEYALSKPRVFKNGSKGAQEAHEAIRPSDPTRTPESLKDHLDPRQYKLYDLIWRRAVATQMKEALLTKDTVLMSSDVGSFRTTGSVITFPGYLKLYPDTTKELLLPSMQQGDTVTLQRLEPTQHFTEPPARYSDATLVKELEEHGIGRPSTFAPTISTIIDRGYVERDEAKRLAPTDIAYTVNDLLVEHFPHIVDKDFTADMEQKFDDIEEGKTAWVPVIDAFYKPFHKTLIEKDKSLDKKELTEETTDEVCDKCQSPMVIKIGRFGKFMACSNYPACKHTIPLNKDGSKREEVEPESLGKDPETGLDVTLRTGRFGPYVQLGEQTEEMKKNKEKPKRGSLLRGMVLEDVDFKTALQLLSLPRTLGEWKGEPITAQMGRFGPYIKAGEESRSLPAKADYTVLTITPEQATELLNTPKKTRAPRTKKSA</sequence>
<dbReference type="InterPro" id="IPR003602">
    <property type="entry name" value="Topo_IA_DNA-bd_dom"/>
</dbReference>
<keyword evidence="4" id="KW-0863">Zinc-finger</keyword>
<dbReference type="EC" id="5.6.2.1" evidence="10"/>
<protein>
    <recommendedName>
        <fullName evidence="10">DNA topoisomerase 1</fullName>
        <ecNumber evidence="10">5.6.2.1</ecNumber>
    </recommendedName>
    <alternativeName>
        <fullName evidence="10">DNA topoisomerase I</fullName>
    </alternativeName>
</protein>
<gene>
    <name evidence="10" type="primary">topA</name>
    <name evidence="14" type="ORF">COV06_02815</name>
</gene>
<dbReference type="InterPro" id="IPR000380">
    <property type="entry name" value="Topo_IA"/>
</dbReference>
<dbReference type="GO" id="GO:0005694">
    <property type="term" value="C:chromosome"/>
    <property type="evidence" value="ECO:0007669"/>
    <property type="project" value="InterPro"/>
</dbReference>
<dbReference type="InterPro" id="IPR013824">
    <property type="entry name" value="Topo_IA_cen_sub1"/>
</dbReference>
<dbReference type="InterPro" id="IPR013825">
    <property type="entry name" value="Topo_IA_cen_sub2"/>
</dbReference>
<feature type="site" description="Interaction with DNA" evidence="10">
    <location>
        <position position="143"/>
    </location>
</feature>
<dbReference type="AlphaFoldDB" id="A0A2H0RM14"/>
<keyword evidence="8 10" id="KW-0238">DNA-binding</keyword>
<dbReference type="InterPro" id="IPR003601">
    <property type="entry name" value="Topo_IA_2"/>
</dbReference>
<feature type="compositionally biased region" description="Basic and acidic residues" evidence="11">
    <location>
        <begin position="613"/>
        <end position="630"/>
    </location>
</feature>
<proteinExistence type="inferred from homology"/>
<evidence type="ECO:0000256" key="3">
    <source>
        <dbReference type="ARBA" id="ARBA00022723"/>
    </source>
</evidence>
<dbReference type="SMART" id="SM00437">
    <property type="entry name" value="TOP1Ac"/>
    <property type="match status" value="1"/>
</dbReference>
<organism evidence="14 15">
    <name type="scientific">Candidatus Uhrbacteria bacterium CG10_big_fil_rev_8_21_14_0_10_50_16</name>
    <dbReference type="NCBI Taxonomy" id="1975039"/>
    <lineage>
        <taxon>Bacteria</taxon>
        <taxon>Candidatus Uhriibacteriota</taxon>
    </lineage>
</organism>
<dbReference type="Pfam" id="PF01751">
    <property type="entry name" value="Toprim"/>
    <property type="match status" value="1"/>
</dbReference>
<dbReference type="Gene3D" id="2.70.20.10">
    <property type="entry name" value="Topoisomerase I, domain 3"/>
    <property type="match status" value="1"/>
</dbReference>
<comment type="function">
    <text evidence="10">Releases the supercoiling and torsional tension of DNA, which is introduced during the DNA replication and transcription, by transiently cleaving and rejoining one strand of the DNA duplex. Introduces a single-strand break via transesterification at a target site in duplex DNA. The scissile phosphodiester is attacked by the catalytic tyrosine of the enzyme, resulting in the formation of a DNA-(5'-phosphotyrosyl)-enzyme intermediate and the expulsion of a 3'-OH DNA strand. The free DNA strand then undergoes passage around the unbroken strand, thus removing DNA supercoils. Finally, in the religation step, the DNA 3'-OH attacks the covalent intermediate to expel the active-site tyrosine and restore the DNA phosphodiester backbone.</text>
</comment>
<dbReference type="InterPro" id="IPR023405">
    <property type="entry name" value="Topo_IA_core_domain"/>
</dbReference>
<dbReference type="EMBL" id="PCYM01000005">
    <property type="protein sequence ID" value="PIR47589.1"/>
    <property type="molecule type" value="Genomic_DNA"/>
</dbReference>
<dbReference type="CDD" id="cd00186">
    <property type="entry name" value="TOP1Ac"/>
    <property type="match status" value="1"/>
</dbReference>
<dbReference type="SUPFAM" id="SSF57783">
    <property type="entry name" value="Zinc beta-ribbon"/>
    <property type="match status" value="1"/>
</dbReference>
<dbReference type="Pfam" id="PF13368">
    <property type="entry name" value="Toprim_C_rpt"/>
    <property type="match status" value="2"/>
</dbReference>
<dbReference type="PROSITE" id="PS00396">
    <property type="entry name" value="TOPO_IA_1"/>
    <property type="match status" value="1"/>
</dbReference>
<dbReference type="Proteomes" id="UP000230084">
    <property type="component" value="Unassembled WGS sequence"/>
</dbReference>
<dbReference type="PROSITE" id="PS50880">
    <property type="entry name" value="TOPRIM"/>
    <property type="match status" value="1"/>
</dbReference>
<dbReference type="GO" id="GO:0006265">
    <property type="term" value="P:DNA topological change"/>
    <property type="evidence" value="ECO:0007669"/>
    <property type="project" value="UniProtKB-UniRule"/>
</dbReference>
<dbReference type="NCBIfam" id="TIGR01051">
    <property type="entry name" value="topA_bact"/>
    <property type="match status" value="1"/>
</dbReference>
<evidence type="ECO:0000256" key="11">
    <source>
        <dbReference type="SAM" id="MobiDB-lite"/>
    </source>
</evidence>
<feature type="site" description="Interaction with DNA" evidence="10">
    <location>
        <position position="139"/>
    </location>
</feature>
<dbReference type="PANTHER" id="PTHR42785">
    <property type="entry name" value="DNA TOPOISOMERASE, TYPE IA, CORE"/>
    <property type="match status" value="1"/>
</dbReference>
<evidence type="ECO:0000256" key="2">
    <source>
        <dbReference type="ARBA" id="ARBA00009446"/>
    </source>
</evidence>
<dbReference type="HAMAP" id="MF_00952">
    <property type="entry name" value="Topoisom_1_prok"/>
    <property type="match status" value="1"/>
</dbReference>
<accession>A0A2H0RM14</accession>
<comment type="caution">
    <text evidence="14">The sequence shown here is derived from an EMBL/GenBank/DDBJ whole genome shotgun (WGS) entry which is preliminary data.</text>
</comment>
<feature type="region of interest" description="Disordered" evidence="11">
    <location>
        <begin position="341"/>
        <end position="364"/>
    </location>
</feature>
<feature type="site" description="Interaction with DNA" evidence="10">
    <location>
        <position position="303"/>
    </location>
</feature>
<evidence type="ECO:0000259" key="12">
    <source>
        <dbReference type="PROSITE" id="PS50880"/>
    </source>
</evidence>
<evidence type="ECO:0000256" key="9">
    <source>
        <dbReference type="ARBA" id="ARBA00023235"/>
    </source>
</evidence>
<feature type="region of interest" description="Interaction with DNA" evidence="10">
    <location>
        <begin position="163"/>
        <end position="168"/>
    </location>
</feature>
<dbReference type="InterPro" id="IPR034149">
    <property type="entry name" value="TOPRIM_TopoI"/>
</dbReference>
<evidence type="ECO:0000256" key="10">
    <source>
        <dbReference type="HAMAP-Rule" id="MF_00952"/>
    </source>
</evidence>
<dbReference type="InterPro" id="IPR013826">
    <property type="entry name" value="Topo_IA_cen_sub3"/>
</dbReference>
<feature type="site" description="Interaction with DNA" evidence="10">
    <location>
        <position position="148"/>
    </location>
</feature>
<dbReference type="Gene3D" id="3.40.50.140">
    <property type="match status" value="1"/>
</dbReference>
<feature type="domain" description="Toprim" evidence="12">
    <location>
        <begin position="3"/>
        <end position="113"/>
    </location>
</feature>
<dbReference type="SMART" id="SM00493">
    <property type="entry name" value="TOPRIM"/>
    <property type="match status" value="1"/>
</dbReference>
<name>A0A2H0RM14_9BACT</name>
<keyword evidence="3" id="KW-0479">Metal-binding</keyword>
<dbReference type="SMART" id="SM00436">
    <property type="entry name" value="TOP1Bc"/>
    <property type="match status" value="1"/>
</dbReference>
<dbReference type="InterPro" id="IPR023406">
    <property type="entry name" value="Topo_IA_AS"/>
</dbReference>
<evidence type="ECO:0000313" key="14">
    <source>
        <dbReference type="EMBL" id="PIR47589.1"/>
    </source>
</evidence>
<evidence type="ECO:0000259" key="13">
    <source>
        <dbReference type="PROSITE" id="PS52039"/>
    </source>
</evidence>
<keyword evidence="6" id="KW-0460">Magnesium</keyword>
<feature type="site" description="Interaction with DNA" evidence="10">
    <location>
        <position position="33"/>
    </location>
</feature>
<dbReference type="InterPro" id="IPR006171">
    <property type="entry name" value="TOPRIM_dom"/>
</dbReference>
<dbReference type="Pfam" id="PF01131">
    <property type="entry name" value="Topoisom_bac"/>
    <property type="match status" value="1"/>
</dbReference>
<evidence type="ECO:0000256" key="1">
    <source>
        <dbReference type="ARBA" id="ARBA00000213"/>
    </source>
</evidence>
<evidence type="ECO:0000256" key="5">
    <source>
        <dbReference type="ARBA" id="ARBA00022833"/>
    </source>
</evidence>
<feature type="site" description="Interaction with DNA" evidence="10">
    <location>
        <position position="140"/>
    </location>
</feature>
<dbReference type="SUPFAM" id="SSF56712">
    <property type="entry name" value="Prokaryotic type I DNA topoisomerase"/>
    <property type="match status" value="1"/>
</dbReference>
<evidence type="ECO:0000313" key="15">
    <source>
        <dbReference type="Proteomes" id="UP000230084"/>
    </source>
</evidence>
<dbReference type="PANTHER" id="PTHR42785:SF1">
    <property type="entry name" value="DNA TOPOISOMERASE"/>
    <property type="match status" value="1"/>
</dbReference>